<dbReference type="AlphaFoldDB" id="A0A5B0QWU1"/>
<name>A0A5B0QWU1_PUCGR</name>
<sequence>MHAPGHHEQHINGGVHGTRERRMDLAGAGFGPYGQTAAADLGSEFNDPAIVNIRMANNPQANNPQAFLALPPGPDQASHPALNEIHAPFSLANAGFNHLLARANPGAGYRPPTQANDNPIQTQFGFQSRSS</sequence>
<comment type="caution">
    <text evidence="2">The sequence shown here is derived from an EMBL/GenBank/DDBJ whole genome shotgun (WGS) entry which is preliminary data.</text>
</comment>
<protein>
    <submittedName>
        <fullName evidence="2">Transcriptional repressor proteinral negative regulator of transcription subunit 4</fullName>
    </submittedName>
</protein>
<feature type="compositionally biased region" description="Polar residues" evidence="1">
    <location>
        <begin position="113"/>
        <end position="131"/>
    </location>
</feature>
<evidence type="ECO:0000313" key="2">
    <source>
        <dbReference type="EMBL" id="KAA1117659.1"/>
    </source>
</evidence>
<proteinExistence type="predicted"/>
<evidence type="ECO:0000256" key="1">
    <source>
        <dbReference type="SAM" id="MobiDB-lite"/>
    </source>
</evidence>
<organism evidence="2 3">
    <name type="scientific">Puccinia graminis f. sp. tritici</name>
    <dbReference type="NCBI Taxonomy" id="56615"/>
    <lineage>
        <taxon>Eukaryota</taxon>
        <taxon>Fungi</taxon>
        <taxon>Dikarya</taxon>
        <taxon>Basidiomycota</taxon>
        <taxon>Pucciniomycotina</taxon>
        <taxon>Pucciniomycetes</taxon>
        <taxon>Pucciniales</taxon>
        <taxon>Pucciniaceae</taxon>
        <taxon>Puccinia</taxon>
    </lineage>
</organism>
<dbReference type="EMBL" id="VSWC01000002">
    <property type="protein sequence ID" value="KAA1117659.1"/>
    <property type="molecule type" value="Genomic_DNA"/>
</dbReference>
<evidence type="ECO:0000313" key="3">
    <source>
        <dbReference type="Proteomes" id="UP000324748"/>
    </source>
</evidence>
<feature type="region of interest" description="Disordered" evidence="1">
    <location>
        <begin position="102"/>
        <end position="131"/>
    </location>
</feature>
<dbReference type="Proteomes" id="UP000324748">
    <property type="component" value="Unassembled WGS sequence"/>
</dbReference>
<reference evidence="2 3" key="1">
    <citation type="submission" date="2019-05" db="EMBL/GenBank/DDBJ databases">
        <title>Emergence of the Ug99 lineage of the wheat stem rust pathogen through somatic hybridization.</title>
        <authorList>
            <person name="Li F."/>
            <person name="Upadhyaya N.M."/>
            <person name="Sperschneider J."/>
            <person name="Matny O."/>
            <person name="Nguyen-Phuc H."/>
            <person name="Mago R."/>
            <person name="Raley C."/>
            <person name="Miller M.E."/>
            <person name="Silverstein K.A.T."/>
            <person name="Henningsen E."/>
            <person name="Hirsch C.D."/>
            <person name="Visser B."/>
            <person name="Pretorius Z.A."/>
            <person name="Steffenson B.J."/>
            <person name="Schwessinger B."/>
            <person name="Dodds P.N."/>
            <person name="Figueroa M."/>
        </authorList>
    </citation>
    <scope>NUCLEOTIDE SEQUENCE [LARGE SCALE GENOMIC DNA]</scope>
    <source>
        <strain evidence="2">21-0</strain>
    </source>
</reference>
<accession>A0A5B0QWU1</accession>
<gene>
    <name evidence="2" type="primary">NOT4_3</name>
    <name evidence="2" type="ORF">PGT21_018788</name>
</gene>
<keyword evidence="3" id="KW-1185">Reference proteome</keyword>